<evidence type="ECO:0000256" key="10">
    <source>
        <dbReference type="ARBA" id="ARBA00032441"/>
    </source>
</evidence>
<sequence length="163" mass="17430">MAATLVLESHSEAQTEALAAALAGMVDAPLVIALSGDLGAGKTAFSRGFVQAMLGERVVVSSPTFAIMQSYVGGAWPVYHFDLYRLAGPEELEAIGADEALFEPDGVALVEWASLAGDWLPQDRLDVMLEITADGLGRRVLFRAAGLVTTQLLHRFRQEYHAG</sequence>
<keyword evidence="12" id="KW-1185">Reference proteome</keyword>
<keyword evidence="9" id="KW-0460">Magnesium</keyword>
<dbReference type="EMBL" id="CP000471">
    <property type="protein sequence ID" value="ABK43479.1"/>
    <property type="molecule type" value="Genomic_DNA"/>
</dbReference>
<dbReference type="InterPro" id="IPR003442">
    <property type="entry name" value="T6A_TsaE"/>
</dbReference>
<dbReference type="RefSeq" id="WP_011712636.1">
    <property type="nucleotide sequence ID" value="NC_008576.1"/>
</dbReference>
<dbReference type="Proteomes" id="UP000002586">
    <property type="component" value="Chromosome"/>
</dbReference>
<accession>A0L686</accession>
<keyword evidence="8" id="KW-0067">ATP-binding</keyword>
<evidence type="ECO:0000256" key="4">
    <source>
        <dbReference type="ARBA" id="ARBA00022490"/>
    </source>
</evidence>
<evidence type="ECO:0000256" key="2">
    <source>
        <dbReference type="ARBA" id="ARBA00007599"/>
    </source>
</evidence>
<keyword evidence="4" id="KW-0963">Cytoplasm</keyword>
<dbReference type="Gene3D" id="3.40.50.300">
    <property type="entry name" value="P-loop containing nucleotide triphosphate hydrolases"/>
    <property type="match status" value="1"/>
</dbReference>
<evidence type="ECO:0000256" key="8">
    <source>
        <dbReference type="ARBA" id="ARBA00022840"/>
    </source>
</evidence>
<evidence type="ECO:0000313" key="11">
    <source>
        <dbReference type="EMBL" id="ABK43479.1"/>
    </source>
</evidence>
<dbReference type="GO" id="GO:0005524">
    <property type="term" value="F:ATP binding"/>
    <property type="evidence" value="ECO:0007669"/>
    <property type="project" value="UniProtKB-KW"/>
</dbReference>
<evidence type="ECO:0000256" key="3">
    <source>
        <dbReference type="ARBA" id="ARBA00019010"/>
    </source>
</evidence>
<dbReference type="NCBIfam" id="TIGR00150">
    <property type="entry name" value="T6A_YjeE"/>
    <property type="match status" value="1"/>
</dbReference>
<dbReference type="HOGENOM" id="CLU_087829_4_0_5"/>
<dbReference type="KEGG" id="mgm:Mmc1_0961"/>
<dbReference type="eggNOG" id="COG0802">
    <property type="taxonomic scope" value="Bacteria"/>
</dbReference>
<evidence type="ECO:0000256" key="6">
    <source>
        <dbReference type="ARBA" id="ARBA00022723"/>
    </source>
</evidence>
<evidence type="ECO:0000256" key="9">
    <source>
        <dbReference type="ARBA" id="ARBA00022842"/>
    </source>
</evidence>
<dbReference type="Pfam" id="PF02367">
    <property type="entry name" value="TsaE"/>
    <property type="match status" value="1"/>
</dbReference>
<evidence type="ECO:0000256" key="7">
    <source>
        <dbReference type="ARBA" id="ARBA00022741"/>
    </source>
</evidence>
<dbReference type="InterPro" id="IPR027417">
    <property type="entry name" value="P-loop_NTPase"/>
</dbReference>
<dbReference type="GO" id="GO:0046872">
    <property type="term" value="F:metal ion binding"/>
    <property type="evidence" value="ECO:0007669"/>
    <property type="project" value="UniProtKB-KW"/>
</dbReference>
<keyword evidence="6" id="KW-0479">Metal-binding</keyword>
<proteinExistence type="inferred from homology"/>
<organism evidence="11 12">
    <name type="scientific">Magnetococcus marinus (strain ATCC BAA-1437 / JCM 17883 / MC-1)</name>
    <dbReference type="NCBI Taxonomy" id="156889"/>
    <lineage>
        <taxon>Bacteria</taxon>
        <taxon>Pseudomonadati</taxon>
        <taxon>Pseudomonadota</taxon>
        <taxon>Magnetococcia</taxon>
        <taxon>Magnetococcales</taxon>
        <taxon>Magnetococcaceae</taxon>
        <taxon>Magnetococcus</taxon>
    </lineage>
</organism>
<keyword evidence="7" id="KW-0547">Nucleotide-binding</keyword>
<dbReference type="AlphaFoldDB" id="A0L686"/>
<dbReference type="SUPFAM" id="SSF52540">
    <property type="entry name" value="P-loop containing nucleoside triphosphate hydrolases"/>
    <property type="match status" value="1"/>
</dbReference>
<comment type="similarity">
    <text evidence="2">Belongs to the TsaE family.</text>
</comment>
<dbReference type="GO" id="GO:0005737">
    <property type="term" value="C:cytoplasm"/>
    <property type="evidence" value="ECO:0007669"/>
    <property type="project" value="UniProtKB-SubCell"/>
</dbReference>
<dbReference type="STRING" id="156889.Mmc1_0961"/>
<evidence type="ECO:0000256" key="1">
    <source>
        <dbReference type="ARBA" id="ARBA00004496"/>
    </source>
</evidence>
<evidence type="ECO:0000313" key="12">
    <source>
        <dbReference type="Proteomes" id="UP000002586"/>
    </source>
</evidence>
<dbReference type="PANTHER" id="PTHR33540:SF2">
    <property type="entry name" value="TRNA THREONYLCARBAMOYLADENOSINE BIOSYNTHESIS PROTEIN TSAE"/>
    <property type="match status" value="1"/>
</dbReference>
<protein>
    <recommendedName>
        <fullName evidence="3">tRNA threonylcarbamoyladenosine biosynthesis protein TsaE</fullName>
    </recommendedName>
    <alternativeName>
        <fullName evidence="10">t(6)A37 threonylcarbamoyladenosine biosynthesis protein TsaE</fullName>
    </alternativeName>
</protein>
<keyword evidence="5" id="KW-0819">tRNA processing</keyword>
<name>A0L686_MAGMM</name>
<gene>
    <name evidence="11" type="ordered locus">Mmc1_0961</name>
</gene>
<comment type="subcellular location">
    <subcellularLocation>
        <location evidence="1">Cytoplasm</location>
    </subcellularLocation>
</comment>
<dbReference type="PANTHER" id="PTHR33540">
    <property type="entry name" value="TRNA THREONYLCARBAMOYLADENOSINE BIOSYNTHESIS PROTEIN TSAE"/>
    <property type="match status" value="1"/>
</dbReference>
<dbReference type="GO" id="GO:0002949">
    <property type="term" value="P:tRNA threonylcarbamoyladenosine modification"/>
    <property type="evidence" value="ECO:0007669"/>
    <property type="project" value="InterPro"/>
</dbReference>
<evidence type="ECO:0000256" key="5">
    <source>
        <dbReference type="ARBA" id="ARBA00022694"/>
    </source>
</evidence>
<reference evidence="12" key="1">
    <citation type="journal article" date="2009" name="Appl. Environ. Microbiol.">
        <title>Complete genome sequence of the chemolithoautotrophic marine magnetotactic coccus strain MC-1.</title>
        <authorList>
            <person name="Schubbe S."/>
            <person name="Williams T.J."/>
            <person name="Xie G."/>
            <person name="Kiss H.E."/>
            <person name="Brettin T.S."/>
            <person name="Martinez D."/>
            <person name="Ross C.A."/>
            <person name="Schuler D."/>
            <person name="Cox B.L."/>
            <person name="Nealson K.H."/>
            <person name="Bazylinski D.A."/>
        </authorList>
    </citation>
    <scope>NUCLEOTIDE SEQUENCE [LARGE SCALE GENOMIC DNA]</scope>
    <source>
        <strain evidence="12">ATCC BAA-1437 / JCM 17883 / MC-1</strain>
    </source>
</reference>
<reference evidence="11 12" key="2">
    <citation type="journal article" date="2012" name="Int. J. Syst. Evol. Microbiol.">
        <title>Magnetococcus marinus gen. nov., sp. nov., a marine, magnetotactic bacterium that represents a novel lineage (Magnetococcaceae fam. nov.; Magnetococcales ord. nov.) at the base of the Alphaproteobacteria.</title>
        <authorList>
            <person name="Bazylinski D.A."/>
            <person name="Williams T.J."/>
            <person name="Lefevre C.T."/>
            <person name="Berg R.J."/>
            <person name="Zhang C.L."/>
            <person name="Bowser S.S."/>
            <person name="Dean A.J."/>
            <person name="Beveridge T.J."/>
        </authorList>
    </citation>
    <scope>NUCLEOTIDE SEQUENCE [LARGE SCALE GENOMIC DNA]</scope>
    <source>
        <strain evidence="12">ATCC BAA-1437 / JCM 17883 / MC-1</strain>
    </source>
</reference>
<dbReference type="OrthoDB" id="9800307at2"/>